<comment type="caution">
    <text evidence="1">The sequence shown here is derived from an EMBL/GenBank/DDBJ whole genome shotgun (WGS) entry which is preliminary data.</text>
</comment>
<dbReference type="Proteomes" id="UP000468531">
    <property type="component" value="Unassembled WGS sequence"/>
</dbReference>
<proteinExistence type="predicted"/>
<keyword evidence="2" id="KW-1185">Reference proteome</keyword>
<protein>
    <submittedName>
        <fullName evidence="1">Uncharacterized protein</fullName>
    </submittedName>
</protein>
<evidence type="ECO:0000313" key="1">
    <source>
        <dbReference type="EMBL" id="NEU94732.1"/>
    </source>
</evidence>
<gene>
    <name evidence="1" type="ORF">FNJ47_02545</name>
</gene>
<dbReference type="AlphaFoldDB" id="A0A6P1BB88"/>
<evidence type="ECO:0000313" key="2">
    <source>
        <dbReference type="Proteomes" id="UP000468531"/>
    </source>
</evidence>
<accession>A0A6P1BB88</accession>
<dbReference type="EMBL" id="VKHP01000005">
    <property type="protein sequence ID" value="NEU94732.1"/>
    <property type="molecule type" value="Genomic_DNA"/>
</dbReference>
<organism evidence="1 2">
    <name type="scientific">Bradyrhizobium uaiense</name>
    <dbReference type="NCBI Taxonomy" id="2594946"/>
    <lineage>
        <taxon>Bacteria</taxon>
        <taxon>Pseudomonadati</taxon>
        <taxon>Pseudomonadota</taxon>
        <taxon>Alphaproteobacteria</taxon>
        <taxon>Hyphomicrobiales</taxon>
        <taxon>Nitrobacteraceae</taxon>
        <taxon>Bradyrhizobium</taxon>
    </lineage>
</organism>
<sequence length="203" mass="22266">MTRALQKITLSPSPDIPFNKLVLSQSNVRRVKAGVSIEQLAESVAQPTLLQSQSVRAVVDADGNEMSKTQVVLCVVCEGDIAEDDSVAKNDEWAGGLKVSVAWVANAPAVDASFAALMEGHTDLDLLEELQHRHVRVMGAHRIELSGFNDTMRDRLRAYGFFLGEIISWKLRMFAPMDASGAKVRSKVLDTYRIARISELEAA</sequence>
<reference evidence="1 2" key="1">
    <citation type="journal article" date="2020" name="Arch. Microbiol.">
        <title>Bradyrhizobium uaiense sp. nov., a new highly efficient cowpea symbiont.</title>
        <authorList>
            <person name="Cabral Michel D."/>
            <person name="Azarias Guimaraes A."/>
            <person name="Martins da Costa E."/>
            <person name="Soares de Carvalho T."/>
            <person name="Balsanelli E."/>
            <person name="Willems A."/>
            <person name="Maltempi de Souza E."/>
            <person name="de Souza Moreira F.M."/>
        </authorList>
    </citation>
    <scope>NUCLEOTIDE SEQUENCE [LARGE SCALE GENOMIC DNA]</scope>
    <source>
        <strain evidence="1 2">UFLA 03-164</strain>
    </source>
</reference>
<name>A0A6P1BB88_9BRAD</name>